<comment type="subunit">
    <text evidence="6">Homodimer.</text>
</comment>
<dbReference type="EC" id="2.7.2.1" evidence="6"/>
<evidence type="ECO:0000256" key="5">
    <source>
        <dbReference type="ARBA" id="ARBA00022840"/>
    </source>
</evidence>
<evidence type="ECO:0000256" key="6">
    <source>
        <dbReference type="HAMAP-Rule" id="MF_00020"/>
    </source>
</evidence>
<accession>A0ABC7ZK95</accession>
<dbReference type="GO" id="GO:0005737">
    <property type="term" value="C:cytoplasm"/>
    <property type="evidence" value="ECO:0007669"/>
    <property type="project" value="UniProtKB-SubCell"/>
</dbReference>
<feature type="binding site" evidence="6">
    <location>
        <position position="10"/>
    </location>
    <ligand>
        <name>Mg(2+)</name>
        <dbReference type="ChEBI" id="CHEBI:18420"/>
    </ligand>
</feature>
<proteinExistence type="inferred from homology"/>
<evidence type="ECO:0000313" key="9">
    <source>
        <dbReference type="Proteomes" id="UP000005254"/>
    </source>
</evidence>
<dbReference type="GO" id="GO:0008776">
    <property type="term" value="F:acetate kinase activity"/>
    <property type="evidence" value="ECO:0007669"/>
    <property type="project" value="UniProtKB-UniRule"/>
</dbReference>
<comment type="similarity">
    <text evidence="1 6 7">Belongs to the acetokinase family.</text>
</comment>
<gene>
    <name evidence="6" type="primary">ackA</name>
    <name evidence="8" type="ORF">CM1_02170</name>
</gene>
<dbReference type="GeneID" id="99647257"/>
<comment type="function">
    <text evidence="6">Catalyzes the formation of acetyl phosphate from acetate and ATP. Can also catalyze the reverse reaction.</text>
</comment>
<dbReference type="HAMAP" id="MF_00020">
    <property type="entry name" value="Acetate_kinase"/>
    <property type="match status" value="1"/>
</dbReference>
<feature type="site" description="Transition state stabilizer" evidence="6">
    <location>
        <position position="178"/>
    </location>
</feature>
<keyword evidence="6" id="KW-0479">Metal-binding</keyword>
<keyword evidence="2 6" id="KW-0808">Transferase</keyword>
<dbReference type="NCBIfam" id="TIGR00016">
    <property type="entry name" value="ackA"/>
    <property type="match status" value="1"/>
</dbReference>
<dbReference type="SMR" id="A0ABC7ZK95"/>
<evidence type="ECO:0000313" key="8">
    <source>
        <dbReference type="EMBL" id="AFQ04190.1"/>
    </source>
</evidence>
<name>A0ABC7ZK95_MYCGT</name>
<dbReference type="EMBL" id="CP003772">
    <property type="protein sequence ID" value="AFQ04190.1"/>
    <property type="molecule type" value="Genomic_DNA"/>
</dbReference>
<evidence type="ECO:0000256" key="3">
    <source>
        <dbReference type="ARBA" id="ARBA00022741"/>
    </source>
</evidence>
<dbReference type="RefSeq" id="WP_009885814.1">
    <property type="nucleotide sequence ID" value="NC_018497.1"/>
</dbReference>
<keyword evidence="3 6" id="KW-0547">Nucleotide-binding</keyword>
<dbReference type="InterPro" id="IPR004372">
    <property type="entry name" value="Ac/propionate_kinase"/>
</dbReference>
<comment type="subcellular location">
    <subcellularLocation>
        <location evidence="6">Cytoplasm</location>
    </subcellularLocation>
</comment>
<keyword evidence="6" id="KW-0460">Magnesium</keyword>
<dbReference type="Proteomes" id="UP000005254">
    <property type="component" value="Chromosome"/>
</dbReference>
<feature type="binding site" evidence="6">
    <location>
        <begin position="278"/>
        <end position="280"/>
    </location>
    <ligand>
        <name>ATP</name>
        <dbReference type="ChEBI" id="CHEBI:30616"/>
    </ligand>
</feature>
<keyword evidence="5 6" id="KW-0067">ATP-binding</keyword>
<dbReference type="SUPFAM" id="SSF53067">
    <property type="entry name" value="Actin-like ATPase domain"/>
    <property type="match status" value="2"/>
</dbReference>
<evidence type="ECO:0000256" key="1">
    <source>
        <dbReference type="ARBA" id="ARBA00008748"/>
    </source>
</evidence>
<feature type="binding site" evidence="6">
    <location>
        <position position="89"/>
    </location>
    <ligand>
        <name>substrate</name>
    </ligand>
</feature>
<dbReference type="PROSITE" id="PS01076">
    <property type="entry name" value="ACETATE_KINASE_2"/>
    <property type="match status" value="1"/>
</dbReference>
<dbReference type="PRINTS" id="PR00471">
    <property type="entry name" value="ACETATEKNASE"/>
</dbReference>
<protein>
    <recommendedName>
        <fullName evidence="6">Acetate kinase</fullName>
        <ecNumber evidence="6">2.7.2.1</ecNumber>
    </recommendedName>
    <alternativeName>
        <fullName evidence="6">Acetokinase</fullName>
    </alternativeName>
</protein>
<comment type="cofactor">
    <cofactor evidence="6">
        <name>Mg(2+)</name>
        <dbReference type="ChEBI" id="CHEBI:18420"/>
    </cofactor>
    <cofactor evidence="6">
        <name>Mn(2+)</name>
        <dbReference type="ChEBI" id="CHEBI:29035"/>
    </cofactor>
    <text evidence="6">Mg(2+). Can also accept Mn(2+).</text>
</comment>
<evidence type="ECO:0000256" key="7">
    <source>
        <dbReference type="RuleBase" id="RU003835"/>
    </source>
</evidence>
<feature type="binding site" evidence="6">
    <location>
        <position position="17"/>
    </location>
    <ligand>
        <name>ATP</name>
        <dbReference type="ChEBI" id="CHEBI:30616"/>
    </ligand>
</feature>
<feature type="active site" description="Proton donor/acceptor" evidence="6">
    <location>
        <position position="146"/>
    </location>
</feature>
<dbReference type="PIRSF" id="PIRSF000722">
    <property type="entry name" value="Acetate_prop_kin"/>
    <property type="match status" value="1"/>
</dbReference>
<dbReference type="Pfam" id="PF00871">
    <property type="entry name" value="Acetate_kinase"/>
    <property type="match status" value="1"/>
</dbReference>
<sequence>MQSHKILVVNAGSSSIKFQLFNDKKQVLAKGLCERIFIDGFFKLEFNQKKIEEKVQFNDHNLAVKHFLNALKKNKIITELSEIGLIGHRVVQGANYFTDAVLVDTHSLAKIKEFIKLAPLHNKPEADVIEIFLKEIKTAKNVAVFDTTFHTTIPRENYLYAVPENWEKNNLVRRYGFHGTSYKYINEFLEKKFNKKPLNLIVCHLGNGASVCAIKQGKSLNTSMGFTPLEGLIMGTRSGDIDPAIVSYIAEQQKLSCNDVVNELNKKSGMFAITGSSDMRDIFDKPEINDIAIKMYVNRVADYIAKYLNQLSGEIDSLVFTGGVGENASYCVQLIIEKVASLGFKTNSNLFGNYQDSSLISTNESKYQIFRVRTNEELMIVEDALRVSTNIKK</sequence>
<dbReference type="GO" id="GO:0000287">
    <property type="term" value="F:magnesium ion binding"/>
    <property type="evidence" value="ECO:0007669"/>
    <property type="project" value="UniProtKB-UniRule"/>
</dbReference>
<dbReference type="GO" id="GO:0005524">
    <property type="term" value="F:ATP binding"/>
    <property type="evidence" value="ECO:0007669"/>
    <property type="project" value="UniProtKB-KW"/>
</dbReference>
<feature type="binding site" evidence="6">
    <location>
        <begin position="323"/>
        <end position="327"/>
    </location>
    <ligand>
        <name>ATP</name>
        <dbReference type="ChEBI" id="CHEBI:30616"/>
    </ligand>
</feature>
<evidence type="ECO:0000256" key="2">
    <source>
        <dbReference type="ARBA" id="ARBA00022679"/>
    </source>
</evidence>
<reference evidence="8 9" key="1">
    <citation type="journal article" date="2012" name="J. Bacteriol.">
        <title>Draft Genome Sequences of Four Axenic Mycoplasma genitalium Strains Isolated from Denmark, Japan, and Australia.</title>
        <authorList>
            <person name="McGowin C.L."/>
            <person name="Ma L."/>
            <person name="Jensen J.S."/>
            <person name="Mancuso M.M."/>
            <person name="Hamasuna R."/>
            <person name="Adegboye D."/>
            <person name="Martin D.H."/>
        </authorList>
    </citation>
    <scope>NUCLEOTIDE SEQUENCE [LARGE SCALE GENOMIC DNA]</scope>
    <source>
        <strain evidence="8 9">M6320</strain>
    </source>
</reference>
<dbReference type="InterPro" id="IPR043129">
    <property type="entry name" value="ATPase_NBD"/>
</dbReference>
<dbReference type="InterPro" id="IPR000890">
    <property type="entry name" value="Aliphatic_acid_kin_short-chain"/>
</dbReference>
<evidence type="ECO:0000256" key="4">
    <source>
        <dbReference type="ARBA" id="ARBA00022777"/>
    </source>
</evidence>
<dbReference type="PROSITE" id="PS01075">
    <property type="entry name" value="ACETATE_KINASE_1"/>
    <property type="match status" value="1"/>
</dbReference>
<dbReference type="GO" id="GO:0006085">
    <property type="term" value="P:acetyl-CoA biosynthetic process"/>
    <property type="evidence" value="ECO:0007669"/>
    <property type="project" value="UniProtKB-UniRule"/>
</dbReference>
<feature type="binding site" evidence="6">
    <location>
        <position position="376"/>
    </location>
    <ligand>
        <name>Mg(2+)</name>
        <dbReference type="ChEBI" id="CHEBI:18420"/>
    </ligand>
</feature>
<dbReference type="AlphaFoldDB" id="A0ABC7ZK95"/>
<dbReference type="KEGG" id="mgx:CM1_02170"/>
<dbReference type="PANTHER" id="PTHR21060:SF15">
    <property type="entry name" value="ACETATE KINASE-RELATED"/>
    <property type="match status" value="1"/>
</dbReference>
<feature type="binding site" evidence="6">
    <location>
        <begin position="204"/>
        <end position="208"/>
    </location>
    <ligand>
        <name>ATP</name>
        <dbReference type="ChEBI" id="CHEBI:30616"/>
    </ligand>
</feature>
<dbReference type="Gene3D" id="3.30.420.40">
    <property type="match status" value="2"/>
</dbReference>
<dbReference type="InterPro" id="IPR023865">
    <property type="entry name" value="Aliphatic_acid_kinase_CS"/>
</dbReference>
<feature type="site" description="Transition state stabilizer" evidence="6">
    <location>
        <position position="237"/>
    </location>
</feature>
<dbReference type="PANTHER" id="PTHR21060">
    <property type="entry name" value="ACETATE KINASE"/>
    <property type="match status" value="1"/>
</dbReference>
<comment type="pathway">
    <text evidence="6">Metabolic intermediate biosynthesis; acetyl-CoA biosynthesis; acetyl-CoA from acetate: step 1/2.</text>
</comment>
<keyword evidence="4 6" id="KW-0418">Kinase</keyword>
<keyword evidence="6" id="KW-0963">Cytoplasm</keyword>
<comment type="catalytic activity">
    <reaction evidence="6">
        <text>acetate + ATP = acetyl phosphate + ADP</text>
        <dbReference type="Rhea" id="RHEA:11352"/>
        <dbReference type="ChEBI" id="CHEBI:22191"/>
        <dbReference type="ChEBI" id="CHEBI:30089"/>
        <dbReference type="ChEBI" id="CHEBI:30616"/>
        <dbReference type="ChEBI" id="CHEBI:456216"/>
        <dbReference type="EC" id="2.7.2.1"/>
    </reaction>
</comment>
<organism evidence="8 9">
    <name type="scientific">Mycoplasmoides genitalium M6320</name>
    <dbReference type="NCBI Taxonomy" id="662945"/>
    <lineage>
        <taxon>Bacteria</taxon>
        <taxon>Bacillati</taxon>
        <taxon>Mycoplasmatota</taxon>
        <taxon>Mycoplasmoidales</taxon>
        <taxon>Mycoplasmoidaceae</taxon>
        <taxon>Mycoplasmoides</taxon>
    </lineage>
</organism>